<dbReference type="HOGENOM" id="CLU_144769_1_0_7"/>
<dbReference type="eggNOG" id="ENOG502ZF2C">
    <property type="taxonomic scope" value="Bacteria"/>
</dbReference>
<feature type="domain" description="HTH cro/C1-type" evidence="1">
    <location>
        <begin position="104"/>
        <end position="139"/>
    </location>
</feature>
<reference evidence="3" key="2">
    <citation type="submission" date="2013-07" db="EMBL/GenBank/DDBJ databases">
        <authorList>
            <person name="Morais-Silva F.O."/>
            <person name="Rezende A.M."/>
            <person name="Pimentel C."/>
            <person name="Resende D.M."/>
            <person name="Santos C.I."/>
            <person name="Clemente C."/>
            <person name="de Oliveira L.M."/>
            <person name="da Silva S.M."/>
            <person name="Costa D.A."/>
            <person name="Varela-Raposo A."/>
            <person name="Horacio E.C.A."/>
            <person name="Matos M."/>
            <person name="Flores O."/>
            <person name="Ruiz J.C."/>
            <person name="Rodrigues-Pousada C."/>
        </authorList>
    </citation>
    <scope>NUCLEOTIDE SEQUENCE [LARGE SCALE GENOMIC DNA]</scope>
    <source>
        <strain evidence="3">ATCC 19364 / DSM 1382 / NCIMB 9332 / VKM B-1759</strain>
    </source>
</reference>
<sequence>MKRVAYPDTAHARIIEATADGGTVLRIVWENGHTSAIDLSPWIDAHADLAGLRARGVFARVQVGEFGGFVHWGEDGDEEPAIDGLHLWLMEQWQRGLPLTPGTLKRWRESRGLTLEQAANATGISRRQWAYYEAGQTVIPYGLGLACKGYDALREEAA</sequence>
<dbReference type="InterPro" id="IPR010982">
    <property type="entry name" value="Lambda_DNA-bd_dom_sf"/>
</dbReference>
<dbReference type="Gene3D" id="3.30.2020.10">
    <property type="entry name" value="NE0471-like N-terminal domain"/>
    <property type="match status" value="1"/>
</dbReference>
<protein>
    <submittedName>
        <fullName evidence="2">Putative transcriptional regulator</fullName>
    </submittedName>
</protein>
<organism evidence="2 3">
    <name type="scientific">Megalodesulfovibrio gigas (strain ATCC 19364 / DSM 1382 / NCIMB 9332 / VKM B-1759)</name>
    <name type="common">Desulfovibrio gigas</name>
    <dbReference type="NCBI Taxonomy" id="1121448"/>
    <lineage>
        <taxon>Bacteria</taxon>
        <taxon>Pseudomonadati</taxon>
        <taxon>Thermodesulfobacteriota</taxon>
        <taxon>Desulfovibrionia</taxon>
        <taxon>Desulfovibrionales</taxon>
        <taxon>Desulfovibrionaceae</taxon>
        <taxon>Megalodesulfovibrio</taxon>
    </lineage>
</organism>
<dbReference type="GO" id="GO:0003677">
    <property type="term" value="F:DNA binding"/>
    <property type="evidence" value="ECO:0007669"/>
    <property type="project" value="InterPro"/>
</dbReference>
<dbReference type="PATRIC" id="fig|1121448.10.peg.3257"/>
<dbReference type="SUPFAM" id="SSF47413">
    <property type="entry name" value="lambda repressor-like DNA-binding domains"/>
    <property type="match status" value="1"/>
</dbReference>
<dbReference type="KEGG" id="dgg:DGI_3305"/>
<dbReference type="EMBL" id="CP006585">
    <property type="protein sequence ID" value="AGW15001.1"/>
    <property type="molecule type" value="Genomic_DNA"/>
</dbReference>
<reference evidence="2 3" key="1">
    <citation type="journal article" date="2013" name="J. Bacteriol.">
        <title>Roles of HynAB and Ech, the only two hydrogenases found in the model sulfate reducer Desulfovibrio gigas.</title>
        <authorList>
            <person name="Morais-Silva F.O."/>
            <person name="Santos C.I."/>
            <person name="Rodrigues R."/>
            <person name="Pereira I.A."/>
            <person name="Rodrigues-Pousada C."/>
        </authorList>
    </citation>
    <scope>NUCLEOTIDE SEQUENCE [LARGE SCALE GENOMIC DNA]</scope>
    <source>
        <strain evidence="3">ATCC 19364 / DSM 1382 / NCIMB 9332 / VKM B-1759</strain>
    </source>
</reference>
<evidence type="ECO:0000313" key="2">
    <source>
        <dbReference type="EMBL" id="AGW15001.1"/>
    </source>
</evidence>
<dbReference type="SUPFAM" id="SSF143880">
    <property type="entry name" value="NE0471 N-terminal domain-like"/>
    <property type="match status" value="1"/>
</dbReference>
<accession>T2GFS1</accession>
<dbReference type="CDD" id="cd00093">
    <property type="entry name" value="HTH_XRE"/>
    <property type="match status" value="1"/>
</dbReference>
<dbReference type="Proteomes" id="UP000016587">
    <property type="component" value="Chromosome"/>
</dbReference>
<dbReference type="RefSeq" id="WP_021762106.1">
    <property type="nucleotide sequence ID" value="NC_022444.1"/>
</dbReference>
<dbReference type="OrthoDB" id="6935755at2"/>
<dbReference type="InterPro" id="IPR001387">
    <property type="entry name" value="Cro/C1-type_HTH"/>
</dbReference>
<dbReference type="AlphaFoldDB" id="T2GFS1"/>
<dbReference type="Gene3D" id="1.10.260.40">
    <property type="entry name" value="lambda repressor-like DNA-binding domains"/>
    <property type="match status" value="1"/>
</dbReference>
<gene>
    <name evidence="2" type="ORF">DGI_3305</name>
</gene>
<dbReference type="PROSITE" id="PS50943">
    <property type="entry name" value="HTH_CROC1"/>
    <property type="match status" value="1"/>
</dbReference>
<evidence type="ECO:0000313" key="3">
    <source>
        <dbReference type="Proteomes" id="UP000016587"/>
    </source>
</evidence>
<dbReference type="InterPro" id="IPR036782">
    <property type="entry name" value="NE0471-like_N"/>
</dbReference>
<keyword evidence="3" id="KW-1185">Reference proteome</keyword>
<dbReference type="SMART" id="SM00530">
    <property type="entry name" value="HTH_XRE"/>
    <property type="match status" value="1"/>
</dbReference>
<proteinExistence type="predicted"/>
<dbReference type="Pfam" id="PF13560">
    <property type="entry name" value="HTH_31"/>
    <property type="match status" value="1"/>
</dbReference>
<evidence type="ECO:0000259" key="1">
    <source>
        <dbReference type="PROSITE" id="PS50943"/>
    </source>
</evidence>
<name>T2GFS1_MEGG1</name>